<comment type="subcellular location">
    <subcellularLocation>
        <location evidence="1">Secreted</location>
    </subcellularLocation>
</comment>
<dbReference type="GO" id="GO:0004252">
    <property type="term" value="F:serine-type endopeptidase activity"/>
    <property type="evidence" value="ECO:0007669"/>
    <property type="project" value="InterPro"/>
</dbReference>
<dbReference type="PROSITE" id="PS50070">
    <property type="entry name" value="KRINGLE_2"/>
    <property type="match status" value="1"/>
</dbReference>
<dbReference type="Proteomes" id="UP001474421">
    <property type="component" value="Unassembled WGS sequence"/>
</dbReference>
<keyword evidence="9" id="KW-0325">Glycoprotein</keyword>
<dbReference type="PROSITE" id="PS50240">
    <property type="entry name" value="TRYPSIN_DOM"/>
    <property type="match status" value="1"/>
</dbReference>
<feature type="disulfide bond" evidence="11">
    <location>
        <begin position="782"/>
        <end position="792"/>
    </location>
</feature>
<reference evidence="16 17" key="1">
    <citation type="journal article" date="2024" name="Proc. Natl. Acad. Sci. U.S.A.">
        <title>The genetic regulatory architecture and epigenomic basis for age-related changes in rattlesnake venom.</title>
        <authorList>
            <person name="Hogan M.P."/>
            <person name="Holding M.L."/>
            <person name="Nystrom G.S."/>
            <person name="Colston T.J."/>
            <person name="Bartlett D.A."/>
            <person name="Mason A.J."/>
            <person name="Ellsworth S.A."/>
            <person name="Rautsaw R.M."/>
            <person name="Lawrence K.C."/>
            <person name="Strickland J.L."/>
            <person name="He B."/>
            <person name="Fraser P."/>
            <person name="Margres M.J."/>
            <person name="Gilbert D.M."/>
            <person name="Gibbs H.L."/>
            <person name="Parkinson C.L."/>
            <person name="Rokyta D.R."/>
        </authorList>
    </citation>
    <scope>NUCLEOTIDE SEQUENCE [LARGE SCALE GENOMIC DNA]</scope>
    <source>
        <strain evidence="16">DRR0105</strain>
    </source>
</reference>
<dbReference type="InterPro" id="IPR043504">
    <property type="entry name" value="Peptidase_S1_PA_chymotrypsin"/>
</dbReference>
<feature type="compositionally biased region" description="Basic and acidic residues" evidence="12">
    <location>
        <begin position="7"/>
        <end position="21"/>
    </location>
</feature>
<dbReference type="PRINTS" id="PR00258">
    <property type="entry name" value="SPERACTRCPTR"/>
</dbReference>
<dbReference type="EMBL" id="JAOTOJ010000007">
    <property type="protein sequence ID" value="KAK9398916.1"/>
    <property type="molecule type" value="Genomic_DNA"/>
</dbReference>
<evidence type="ECO:0000256" key="12">
    <source>
        <dbReference type="SAM" id="MobiDB-lite"/>
    </source>
</evidence>
<protein>
    <submittedName>
        <fullName evidence="16">Neurotrypsin</fullName>
    </submittedName>
</protein>
<dbReference type="Gene3D" id="3.10.250.10">
    <property type="entry name" value="SRCR-like domain"/>
    <property type="match status" value="4"/>
</dbReference>
<accession>A0AAW1BB33</accession>
<dbReference type="FunFam" id="2.40.10.10:FF:000068">
    <property type="entry name" value="transmembrane protease serine 2"/>
    <property type="match status" value="1"/>
</dbReference>
<comment type="caution">
    <text evidence="11">Lacks conserved residue(s) required for the propagation of feature annotation.</text>
</comment>
<feature type="region of interest" description="Disordered" evidence="12">
    <location>
        <begin position="184"/>
        <end position="240"/>
    </location>
</feature>
<dbReference type="Pfam" id="PF00051">
    <property type="entry name" value="Kringle"/>
    <property type="match status" value="1"/>
</dbReference>
<dbReference type="PANTHER" id="PTHR48071">
    <property type="entry name" value="SRCR DOMAIN-CONTAINING PROTEIN"/>
    <property type="match status" value="1"/>
</dbReference>
<feature type="domain" description="Kringle" evidence="13">
    <location>
        <begin position="317"/>
        <end position="382"/>
    </location>
</feature>
<feature type="disulfide bond" evidence="11">
    <location>
        <begin position="453"/>
        <end position="463"/>
    </location>
</feature>
<dbReference type="FunFam" id="3.10.250.10:FF:000005">
    <property type="entry name" value="Neurotrypsin isoform A"/>
    <property type="match status" value="2"/>
</dbReference>
<evidence type="ECO:0000313" key="16">
    <source>
        <dbReference type="EMBL" id="KAK9398916.1"/>
    </source>
</evidence>
<dbReference type="GO" id="GO:0016020">
    <property type="term" value="C:membrane"/>
    <property type="evidence" value="ECO:0007669"/>
    <property type="project" value="InterPro"/>
</dbReference>
<feature type="region of interest" description="Disordered" evidence="12">
    <location>
        <begin position="282"/>
        <end position="312"/>
    </location>
</feature>
<feature type="disulfide bond" evidence="11">
    <location>
        <begin position="532"/>
        <end position="593"/>
    </location>
</feature>
<comment type="subunit">
    <text evidence="3">Monomer.</text>
</comment>
<keyword evidence="17" id="KW-1185">Reference proteome</keyword>
<evidence type="ECO:0000256" key="11">
    <source>
        <dbReference type="PROSITE-ProRule" id="PRU00196"/>
    </source>
</evidence>
<dbReference type="SUPFAM" id="SSF50494">
    <property type="entry name" value="Trypsin-like serine proteases"/>
    <property type="match status" value="1"/>
</dbReference>
<feature type="disulfide bond" evidence="11">
    <location>
        <begin position="751"/>
        <end position="812"/>
    </location>
</feature>
<dbReference type="SMART" id="SM00130">
    <property type="entry name" value="KR"/>
    <property type="match status" value="1"/>
</dbReference>
<proteinExistence type="inferred from homology"/>
<comment type="caution">
    <text evidence="16">The sequence shown here is derived from an EMBL/GenBank/DDBJ whole genome shotgun (WGS) entry which is preliminary data.</text>
</comment>
<feature type="disulfide bond" evidence="11">
    <location>
        <begin position="738"/>
        <end position="802"/>
    </location>
</feature>
<evidence type="ECO:0000259" key="14">
    <source>
        <dbReference type="PROSITE" id="PS50240"/>
    </source>
</evidence>
<dbReference type="InterPro" id="IPR009003">
    <property type="entry name" value="Peptidase_S1_PA"/>
</dbReference>
<keyword evidence="4" id="KW-0964">Secreted</keyword>
<dbReference type="FunFam" id="2.40.20.10:FF:000010">
    <property type="entry name" value="Neurotrypsin"/>
    <property type="match status" value="1"/>
</dbReference>
<evidence type="ECO:0000256" key="10">
    <source>
        <dbReference type="PROSITE-ProRule" id="PRU00121"/>
    </source>
</evidence>
<dbReference type="GO" id="GO:0006508">
    <property type="term" value="P:proteolysis"/>
    <property type="evidence" value="ECO:0007669"/>
    <property type="project" value="InterPro"/>
</dbReference>
<evidence type="ECO:0000256" key="3">
    <source>
        <dbReference type="ARBA" id="ARBA00011245"/>
    </source>
</evidence>
<dbReference type="InterPro" id="IPR013806">
    <property type="entry name" value="Kringle-like"/>
</dbReference>
<evidence type="ECO:0000256" key="7">
    <source>
        <dbReference type="ARBA" id="ARBA00022737"/>
    </source>
</evidence>
<dbReference type="FunFam" id="3.10.250.10:FF:000006">
    <property type="entry name" value="neurotrypsin isoform X2"/>
    <property type="match status" value="1"/>
</dbReference>
<feature type="disulfide bond" evidence="11">
    <location>
        <begin position="668"/>
        <end position="678"/>
    </location>
</feature>
<gene>
    <name evidence="16" type="ORF">NXF25_013885</name>
</gene>
<dbReference type="Gene3D" id="2.40.10.10">
    <property type="entry name" value="Trypsin-like serine proteases"/>
    <property type="match status" value="1"/>
</dbReference>
<dbReference type="InterPro" id="IPR001254">
    <property type="entry name" value="Trypsin_dom"/>
</dbReference>
<comment type="similarity">
    <text evidence="2">Belongs to the peptidase S1 family. Snake venom subfamily.</text>
</comment>
<evidence type="ECO:0000259" key="15">
    <source>
        <dbReference type="PROSITE" id="PS50287"/>
    </source>
</evidence>
<evidence type="ECO:0000313" key="17">
    <source>
        <dbReference type="Proteomes" id="UP001474421"/>
    </source>
</evidence>
<dbReference type="PROSITE" id="PS00021">
    <property type="entry name" value="KRINGLE_1"/>
    <property type="match status" value="1"/>
</dbReference>
<feature type="disulfide bond" evidence="11">
    <location>
        <begin position="563"/>
        <end position="573"/>
    </location>
</feature>
<dbReference type="PROSITE" id="PS00420">
    <property type="entry name" value="SRCR_1"/>
    <property type="match status" value="2"/>
</dbReference>
<dbReference type="PANTHER" id="PTHR48071:SF28">
    <property type="entry name" value="SRCR DOMAIN-CONTAINING PROTEIN"/>
    <property type="match status" value="1"/>
</dbReference>
<dbReference type="SUPFAM" id="SSF56487">
    <property type="entry name" value="SRCR-like"/>
    <property type="match status" value="4"/>
</dbReference>
<evidence type="ECO:0000256" key="8">
    <source>
        <dbReference type="ARBA" id="ARBA00023157"/>
    </source>
</evidence>
<dbReference type="Pfam" id="PF00530">
    <property type="entry name" value="SRCR"/>
    <property type="match status" value="4"/>
</dbReference>
<feature type="domain" description="SRCR" evidence="15">
    <location>
        <begin position="601"/>
        <end position="699"/>
    </location>
</feature>
<dbReference type="FunFam" id="3.10.250.10:FF:000019">
    <property type="entry name" value="Neurotrypsin"/>
    <property type="match status" value="1"/>
</dbReference>
<evidence type="ECO:0000256" key="5">
    <source>
        <dbReference type="ARBA" id="ARBA00022572"/>
    </source>
</evidence>
<keyword evidence="7" id="KW-0677">Repeat</keyword>
<feature type="disulfide bond" evidence="11">
    <location>
        <begin position="422"/>
        <end position="483"/>
    </location>
</feature>
<feature type="domain" description="SRCR" evidence="15">
    <location>
        <begin position="384"/>
        <end position="484"/>
    </location>
</feature>
<feature type="domain" description="SRCR" evidence="15">
    <location>
        <begin position="494"/>
        <end position="594"/>
    </location>
</feature>
<dbReference type="PROSITE" id="PS50287">
    <property type="entry name" value="SRCR_2"/>
    <property type="match status" value="4"/>
</dbReference>
<dbReference type="SMART" id="SM00202">
    <property type="entry name" value="SR"/>
    <property type="match status" value="4"/>
</dbReference>
<feature type="region of interest" description="Disordered" evidence="12">
    <location>
        <begin position="1"/>
        <end position="24"/>
    </location>
</feature>
<feature type="domain" description="Peptidase S1" evidence="14">
    <location>
        <begin position="842"/>
        <end position="996"/>
    </location>
</feature>
<keyword evidence="5 10" id="KW-0420">Kringle</keyword>
<evidence type="ECO:0000256" key="2">
    <source>
        <dbReference type="ARBA" id="ARBA00009228"/>
    </source>
</evidence>
<dbReference type="Gene3D" id="2.40.20.10">
    <property type="entry name" value="Plasminogen Kringle 4"/>
    <property type="match status" value="1"/>
</dbReference>
<name>A0AAW1BB33_CROAD</name>
<dbReference type="Pfam" id="PF00089">
    <property type="entry name" value="Trypsin"/>
    <property type="match status" value="1"/>
</dbReference>
<sequence length="996" mass="109909">MSPITPEESHVTRKQSKEKQDQSAVQTALSCQGTLNPIHQTGASNILHCLTLGVKICECSHRKTEAEQLSFQNPGSALSLINGRPAAPRSNSKLSRLQLVAPEATQILRSGSGFVAFHAGLQRGPGESPFLLRCRAHDASFLSVRNAFASSLSMLRNQPPPPPPTPSHFQTMYDFKRRVAGLTEAKPKSRKSAGRAAEALRAGRARAKAGARSCAFTRREVRLRPPPSRPGSAAEGRWSKPRATGSMTFARLFLAAALLLVGALPEAGTSAASRFASRSYLSAAPRDPAPKPPRSPPLQPQQPAGGGGCPRNGGRFVNVTEFGAGCLPWAEVPTFLDRTPQGKGLRWQRNFCRNPDGRSRPWCFYRNNRGRVDWGYCDCRQGSVRLKGGRNEFEGTVEIYLNGIWGTICSDHWDNVDASVICQQLELGERGTAKHILFSGSGLIPVHWSNVHCHGNEENIMLCEKTIWQGRMCSQNMAAAVTCSFSHASDLIPIRLVDGSRSYEGRVEVYHAGQWGTICDDQWDDADAEVVCRQLGFGGVAKAWSQAYFGEGSGPVLLDEVRCTGNELSIEQCLKSSWQEHNCGHKEDAGVSCTPLADGAIRLVAGKSNEGRLEVLYNGQWGTVCDDGWTEWNTQVVCRQLGFKNGKIVSERYLEENTGPIWLDDITCSGKEFNILQCSKGEWGQHDCSHQEDISINCYRDNDIHKALLGPPIRLMDGENKKEGRVEIYINGQWGTICDDGWSDKDAAVVCRQLGYKGLSRARTMAYFGEGKGPIHVDNVKCTGNERSLADCIKQDIGKHNCRHSEDAGVICDYLIKKASSSKDSLSSVCGLRILQRRQKRIIGGKNSLRGGWPWQVALRIKSSHGDGRLLCGATLISSCWVLTAAHCFKRYGNNTRNYVVRVGDYHTLVPEEYEEEIGVEEIVQHPEYRPNNRGRGHRKLLIVTSLDGVIQVEPIQEHYNKLLFPLFLKEFAKNGITQNSQGECCVLVASMHKNR</sequence>
<dbReference type="AlphaFoldDB" id="A0AAW1BB33"/>
<keyword evidence="8 11" id="KW-1015">Disulfide bond</keyword>
<feature type="disulfide bond" evidence="11">
    <location>
        <begin position="519"/>
        <end position="583"/>
    </location>
</feature>
<dbReference type="InterPro" id="IPR018114">
    <property type="entry name" value="TRYPSIN_HIS"/>
</dbReference>
<feature type="compositionally biased region" description="Pro residues" evidence="12">
    <location>
        <begin position="290"/>
        <end position="300"/>
    </location>
</feature>
<evidence type="ECO:0000256" key="1">
    <source>
        <dbReference type="ARBA" id="ARBA00004613"/>
    </source>
</evidence>
<dbReference type="InterPro" id="IPR001190">
    <property type="entry name" value="SRCR"/>
</dbReference>
<evidence type="ECO:0000256" key="4">
    <source>
        <dbReference type="ARBA" id="ARBA00022525"/>
    </source>
</evidence>
<evidence type="ECO:0000259" key="13">
    <source>
        <dbReference type="PROSITE" id="PS50070"/>
    </source>
</evidence>
<evidence type="ECO:0000256" key="9">
    <source>
        <dbReference type="ARBA" id="ARBA00023180"/>
    </source>
</evidence>
<keyword evidence="6" id="KW-0732">Signal</keyword>
<dbReference type="InterPro" id="IPR038178">
    <property type="entry name" value="Kringle_sf"/>
</dbReference>
<dbReference type="GO" id="GO:0005576">
    <property type="term" value="C:extracellular region"/>
    <property type="evidence" value="ECO:0007669"/>
    <property type="project" value="UniProtKB-SubCell"/>
</dbReference>
<dbReference type="InterPro" id="IPR018056">
    <property type="entry name" value="Kringle_CS"/>
</dbReference>
<dbReference type="SUPFAM" id="SSF57440">
    <property type="entry name" value="Kringle-like"/>
    <property type="match status" value="1"/>
</dbReference>
<dbReference type="InterPro" id="IPR036772">
    <property type="entry name" value="SRCR-like_dom_sf"/>
</dbReference>
<feature type="domain" description="SRCR" evidence="15">
    <location>
        <begin position="713"/>
        <end position="813"/>
    </location>
</feature>
<dbReference type="InterPro" id="IPR000001">
    <property type="entry name" value="Kringle"/>
</dbReference>
<dbReference type="SMART" id="SM00020">
    <property type="entry name" value="Tryp_SPc"/>
    <property type="match status" value="1"/>
</dbReference>
<evidence type="ECO:0000256" key="6">
    <source>
        <dbReference type="ARBA" id="ARBA00022729"/>
    </source>
</evidence>
<feature type="disulfide bond" evidence="11">
    <location>
        <begin position="409"/>
        <end position="473"/>
    </location>
</feature>
<organism evidence="16 17">
    <name type="scientific">Crotalus adamanteus</name>
    <name type="common">Eastern diamondback rattlesnake</name>
    <dbReference type="NCBI Taxonomy" id="8729"/>
    <lineage>
        <taxon>Eukaryota</taxon>
        <taxon>Metazoa</taxon>
        <taxon>Chordata</taxon>
        <taxon>Craniata</taxon>
        <taxon>Vertebrata</taxon>
        <taxon>Euteleostomi</taxon>
        <taxon>Lepidosauria</taxon>
        <taxon>Squamata</taxon>
        <taxon>Bifurcata</taxon>
        <taxon>Unidentata</taxon>
        <taxon>Episquamata</taxon>
        <taxon>Toxicofera</taxon>
        <taxon>Serpentes</taxon>
        <taxon>Colubroidea</taxon>
        <taxon>Viperidae</taxon>
        <taxon>Crotalinae</taxon>
        <taxon>Crotalus</taxon>
    </lineage>
</organism>
<dbReference type="PROSITE" id="PS00134">
    <property type="entry name" value="TRYPSIN_HIS"/>
    <property type="match status" value="1"/>
</dbReference>